<feature type="region of interest" description="Disordered" evidence="1">
    <location>
        <begin position="111"/>
        <end position="142"/>
    </location>
</feature>
<protein>
    <recommendedName>
        <fullName evidence="2">C2H2-type domain-containing protein</fullName>
    </recommendedName>
</protein>
<feature type="compositionally biased region" description="Basic and acidic residues" evidence="1">
    <location>
        <begin position="111"/>
        <end position="120"/>
    </location>
</feature>
<feature type="compositionally biased region" description="Acidic residues" evidence="1">
    <location>
        <begin position="53"/>
        <end position="65"/>
    </location>
</feature>
<dbReference type="STRING" id="1314782.A0A165Q4N8"/>
<name>A0A165Q4N8_9AGAM</name>
<dbReference type="PROSITE" id="PS00028">
    <property type="entry name" value="ZINC_FINGER_C2H2_1"/>
    <property type="match status" value="1"/>
</dbReference>
<evidence type="ECO:0000256" key="1">
    <source>
        <dbReference type="SAM" id="MobiDB-lite"/>
    </source>
</evidence>
<evidence type="ECO:0000259" key="2">
    <source>
        <dbReference type="PROSITE" id="PS00028"/>
    </source>
</evidence>
<feature type="domain" description="C2H2-type" evidence="2">
    <location>
        <begin position="293"/>
        <end position="314"/>
    </location>
</feature>
<accession>A0A165Q4N8</accession>
<dbReference type="Proteomes" id="UP000076761">
    <property type="component" value="Unassembled WGS sequence"/>
</dbReference>
<keyword evidence="4" id="KW-1185">Reference proteome</keyword>
<gene>
    <name evidence="3" type="ORF">NEOLEDRAFT_715162</name>
</gene>
<proteinExistence type="predicted"/>
<organism evidence="3 4">
    <name type="scientific">Neolentinus lepideus HHB14362 ss-1</name>
    <dbReference type="NCBI Taxonomy" id="1314782"/>
    <lineage>
        <taxon>Eukaryota</taxon>
        <taxon>Fungi</taxon>
        <taxon>Dikarya</taxon>
        <taxon>Basidiomycota</taxon>
        <taxon>Agaricomycotina</taxon>
        <taxon>Agaricomycetes</taxon>
        <taxon>Gloeophyllales</taxon>
        <taxon>Gloeophyllaceae</taxon>
        <taxon>Neolentinus</taxon>
    </lineage>
</organism>
<feature type="region of interest" description="Disordered" evidence="1">
    <location>
        <begin position="170"/>
        <end position="210"/>
    </location>
</feature>
<dbReference type="InParanoid" id="A0A165Q4N8"/>
<dbReference type="AlphaFoldDB" id="A0A165Q4N8"/>
<evidence type="ECO:0000313" key="3">
    <source>
        <dbReference type="EMBL" id="KZT21913.1"/>
    </source>
</evidence>
<dbReference type="OrthoDB" id="654211at2759"/>
<dbReference type="EMBL" id="KV425601">
    <property type="protein sequence ID" value="KZT21913.1"/>
    <property type="molecule type" value="Genomic_DNA"/>
</dbReference>
<evidence type="ECO:0000313" key="4">
    <source>
        <dbReference type="Proteomes" id="UP000076761"/>
    </source>
</evidence>
<feature type="region of interest" description="Disordered" evidence="1">
    <location>
        <begin position="53"/>
        <end position="77"/>
    </location>
</feature>
<dbReference type="InterPro" id="IPR013087">
    <property type="entry name" value="Znf_C2H2_type"/>
</dbReference>
<reference evidence="3 4" key="1">
    <citation type="journal article" date="2016" name="Mol. Biol. Evol.">
        <title>Comparative Genomics of Early-Diverging Mushroom-Forming Fungi Provides Insights into the Origins of Lignocellulose Decay Capabilities.</title>
        <authorList>
            <person name="Nagy L.G."/>
            <person name="Riley R."/>
            <person name="Tritt A."/>
            <person name="Adam C."/>
            <person name="Daum C."/>
            <person name="Floudas D."/>
            <person name="Sun H."/>
            <person name="Yadav J.S."/>
            <person name="Pangilinan J."/>
            <person name="Larsson K.H."/>
            <person name="Matsuura K."/>
            <person name="Barry K."/>
            <person name="Labutti K."/>
            <person name="Kuo R."/>
            <person name="Ohm R.A."/>
            <person name="Bhattacharya S.S."/>
            <person name="Shirouzu T."/>
            <person name="Yoshinaga Y."/>
            <person name="Martin F.M."/>
            <person name="Grigoriev I.V."/>
            <person name="Hibbett D.S."/>
        </authorList>
    </citation>
    <scope>NUCLEOTIDE SEQUENCE [LARGE SCALE GENOMIC DNA]</scope>
    <source>
        <strain evidence="3 4">HHB14362 ss-1</strain>
    </source>
</reference>
<sequence length="334" mass="36186">MDRSSTPTAAVFDSLTSVLLRSWAEKVVEEHNERMMIKAEEDRLWDYIIYPGGEEDEDASEDTSEDQAVSGSVPPELEGDTITPNIFLVLAESILSASQAEIAEAIAASVGEEKEWRSHDTVQGSDVDVPGSAPPQPDGDNEEIVVSDDVAADSWVCEEAQATSVALASSATANARSRTDRAEVPTPVASSSRKRRRVPDENVPPPDQPQLATCQWAGCGASIATSRVASTKQHLTSAHNDTLQSLHQQGDIDCRWPGCEGKKVWPPGPARFSSVGTLARHIHWVHIMGSRPCAYCGRNLGRADSSMRHMEKFHPELLSTPEEGSLPVKKARLA</sequence>